<evidence type="ECO:0000313" key="9">
    <source>
        <dbReference type="EMBL" id="KAK2560069.1"/>
    </source>
</evidence>
<evidence type="ECO:0000256" key="1">
    <source>
        <dbReference type="ARBA" id="ARBA00004604"/>
    </source>
</evidence>
<feature type="compositionally biased region" description="Basic residues" evidence="7">
    <location>
        <begin position="772"/>
        <end position="786"/>
    </location>
</feature>
<evidence type="ECO:0000256" key="3">
    <source>
        <dbReference type="ARBA" id="ARBA00022737"/>
    </source>
</evidence>
<organism evidence="9 10">
    <name type="scientific">Acropora cervicornis</name>
    <name type="common">Staghorn coral</name>
    <dbReference type="NCBI Taxonomy" id="6130"/>
    <lineage>
        <taxon>Eukaryota</taxon>
        <taxon>Metazoa</taxon>
        <taxon>Cnidaria</taxon>
        <taxon>Anthozoa</taxon>
        <taxon>Hexacorallia</taxon>
        <taxon>Scleractinia</taxon>
        <taxon>Astrocoeniina</taxon>
        <taxon>Acroporidae</taxon>
        <taxon>Acropora</taxon>
    </lineage>
</organism>
<feature type="domain" description="U3 small nucleolar RNA-associated protein 13 C-terminal" evidence="8">
    <location>
        <begin position="590"/>
        <end position="659"/>
    </location>
</feature>
<dbReference type="InterPro" id="IPR015943">
    <property type="entry name" value="WD40/YVTN_repeat-like_dom_sf"/>
</dbReference>
<dbReference type="InterPro" id="IPR020472">
    <property type="entry name" value="WD40_PAC1"/>
</dbReference>
<accession>A0AAD9QEZ3</accession>
<dbReference type="Pfam" id="PF08625">
    <property type="entry name" value="Utp13"/>
    <property type="match status" value="1"/>
</dbReference>
<evidence type="ECO:0000256" key="4">
    <source>
        <dbReference type="ARBA" id="ARBA00023242"/>
    </source>
</evidence>
<keyword evidence="6" id="KW-0175">Coiled coil</keyword>
<dbReference type="GO" id="GO:0032040">
    <property type="term" value="C:small-subunit processome"/>
    <property type="evidence" value="ECO:0007669"/>
    <property type="project" value="InterPro"/>
</dbReference>
<dbReference type="GO" id="GO:0034511">
    <property type="term" value="F:U3 snoRNA binding"/>
    <property type="evidence" value="ECO:0007669"/>
    <property type="project" value="TreeGrafter"/>
</dbReference>
<dbReference type="CDD" id="cd00200">
    <property type="entry name" value="WD40"/>
    <property type="match status" value="1"/>
</dbReference>
<feature type="compositionally biased region" description="Acidic residues" evidence="7">
    <location>
        <begin position="714"/>
        <end position="725"/>
    </location>
</feature>
<dbReference type="PANTHER" id="PTHR19854">
    <property type="entry name" value="TRANSDUCIN BETA-LIKE 3"/>
    <property type="match status" value="1"/>
</dbReference>
<keyword evidence="3" id="KW-0677">Repeat</keyword>
<gene>
    <name evidence="9" type="ORF">P5673_017023</name>
</gene>
<feature type="repeat" description="WD" evidence="5">
    <location>
        <begin position="513"/>
        <end position="545"/>
    </location>
</feature>
<dbReference type="InterPro" id="IPR036322">
    <property type="entry name" value="WD40_repeat_dom_sf"/>
</dbReference>
<dbReference type="GO" id="GO:0000472">
    <property type="term" value="P:endonucleolytic cleavage to generate mature 5'-end of SSU-rRNA from (SSU-rRNA, 5.8S rRNA, LSU-rRNA)"/>
    <property type="evidence" value="ECO:0007669"/>
    <property type="project" value="TreeGrafter"/>
</dbReference>
<dbReference type="GO" id="GO:0030686">
    <property type="term" value="C:90S preribosome"/>
    <property type="evidence" value="ECO:0007669"/>
    <property type="project" value="TreeGrafter"/>
</dbReference>
<dbReference type="SUPFAM" id="SSF50978">
    <property type="entry name" value="WD40 repeat-like"/>
    <property type="match status" value="2"/>
</dbReference>
<dbReference type="AlphaFoldDB" id="A0AAD9QEZ3"/>
<evidence type="ECO:0000256" key="6">
    <source>
        <dbReference type="SAM" id="Coils"/>
    </source>
</evidence>
<dbReference type="InterPro" id="IPR013934">
    <property type="entry name" value="Utp13_C"/>
</dbReference>
<dbReference type="EMBL" id="JARQWQ010000037">
    <property type="protein sequence ID" value="KAK2560069.1"/>
    <property type="molecule type" value="Genomic_DNA"/>
</dbReference>
<name>A0AAD9QEZ3_ACRCE</name>
<evidence type="ECO:0000256" key="7">
    <source>
        <dbReference type="SAM" id="MobiDB-lite"/>
    </source>
</evidence>
<reference evidence="9" key="2">
    <citation type="journal article" date="2023" name="Science">
        <title>Genomic signatures of disease resistance in endangered staghorn corals.</title>
        <authorList>
            <person name="Vollmer S.V."/>
            <person name="Selwyn J.D."/>
            <person name="Despard B.A."/>
            <person name="Roesel C.L."/>
        </authorList>
    </citation>
    <scope>NUCLEOTIDE SEQUENCE</scope>
    <source>
        <strain evidence="9">K2</strain>
    </source>
</reference>
<feature type="compositionally biased region" description="Basic and acidic residues" evidence="7">
    <location>
        <begin position="746"/>
        <end position="755"/>
    </location>
</feature>
<feature type="repeat" description="WD" evidence="5">
    <location>
        <begin position="104"/>
        <end position="137"/>
    </location>
</feature>
<feature type="repeat" description="WD" evidence="5">
    <location>
        <begin position="146"/>
        <end position="189"/>
    </location>
</feature>
<protein>
    <submittedName>
        <fullName evidence="9">Transducin beta-like protein 3</fullName>
    </submittedName>
</protein>
<reference evidence="9" key="1">
    <citation type="journal article" date="2023" name="G3 (Bethesda)">
        <title>Whole genome assembly and annotation of the endangered Caribbean coral Acropora cervicornis.</title>
        <authorList>
            <person name="Selwyn J.D."/>
            <person name="Vollmer S.V."/>
        </authorList>
    </citation>
    <scope>NUCLEOTIDE SEQUENCE</scope>
    <source>
        <strain evidence="9">K2</strain>
    </source>
</reference>
<keyword evidence="10" id="KW-1185">Reference proteome</keyword>
<dbReference type="SMART" id="SM00320">
    <property type="entry name" value="WD40"/>
    <property type="match status" value="10"/>
</dbReference>
<feature type="compositionally biased region" description="Basic residues" evidence="7">
    <location>
        <begin position="795"/>
        <end position="804"/>
    </location>
</feature>
<evidence type="ECO:0000256" key="5">
    <source>
        <dbReference type="PROSITE-ProRule" id="PRU00221"/>
    </source>
</evidence>
<feature type="repeat" description="WD" evidence="5">
    <location>
        <begin position="430"/>
        <end position="471"/>
    </location>
</feature>
<evidence type="ECO:0000259" key="8">
    <source>
        <dbReference type="Pfam" id="PF08625"/>
    </source>
</evidence>
<dbReference type="PROSITE" id="PS00678">
    <property type="entry name" value="WD_REPEATS_1"/>
    <property type="match status" value="2"/>
</dbReference>
<dbReference type="PROSITE" id="PS50082">
    <property type="entry name" value="WD_REPEATS_2"/>
    <property type="match status" value="6"/>
</dbReference>
<comment type="subcellular location">
    <subcellularLocation>
        <location evidence="1">Nucleus</location>
        <location evidence="1">Nucleolus</location>
    </subcellularLocation>
</comment>
<dbReference type="Proteomes" id="UP001249851">
    <property type="component" value="Unassembled WGS sequence"/>
</dbReference>
<dbReference type="Gene3D" id="2.130.10.10">
    <property type="entry name" value="YVTN repeat-like/Quinoprotein amine dehydrogenase"/>
    <property type="match status" value="3"/>
</dbReference>
<feature type="repeat" description="WD" evidence="5">
    <location>
        <begin position="339"/>
        <end position="372"/>
    </location>
</feature>
<feature type="region of interest" description="Disordered" evidence="7">
    <location>
        <begin position="669"/>
        <end position="804"/>
    </location>
</feature>
<proteinExistence type="predicted"/>
<dbReference type="PROSITE" id="PS50294">
    <property type="entry name" value="WD_REPEATS_REGION"/>
    <property type="match status" value="5"/>
</dbReference>
<dbReference type="PANTHER" id="PTHR19854:SF15">
    <property type="entry name" value="TRANSDUCIN BETA-LIKE PROTEIN 3"/>
    <property type="match status" value="1"/>
</dbReference>
<feature type="repeat" description="WD" evidence="5">
    <location>
        <begin position="388"/>
        <end position="429"/>
    </location>
</feature>
<comment type="caution">
    <text evidence="9">The sequence shown here is derived from an EMBL/GenBank/DDBJ whole genome shotgun (WGS) entry which is preliminary data.</text>
</comment>
<dbReference type="PRINTS" id="PR00320">
    <property type="entry name" value="GPROTEINBRPT"/>
</dbReference>
<dbReference type="Pfam" id="PF00400">
    <property type="entry name" value="WD40"/>
    <property type="match status" value="8"/>
</dbReference>
<evidence type="ECO:0000313" key="10">
    <source>
        <dbReference type="Proteomes" id="UP001249851"/>
    </source>
</evidence>
<evidence type="ECO:0000256" key="2">
    <source>
        <dbReference type="ARBA" id="ARBA00022574"/>
    </source>
</evidence>
<dbReference type="GO" id="GO:0000480">
    <property type="term" value="P:endonucleolytic cleavage in 5'-ETS of tricistronic rRNA transcript (SSU-rRNA, 5.8S rRNA, LSU-rRNA)"/>
    <property type="evidence" value="ECO:0007669"/>
    <property type="project" value="TreeGrafter"/>
</dbReference>
<sequence>MARPNRSGVLLKSNFEVSSKIDAFYTGGKVQFSSSEDHFLCTCYDKVQVVHLQTGKTVQTLEEEGDAVSCFALSPDDEFCVTASKSLLLRQWNWISGELIKTWKAVHMAPIASMVFDSTSTLLATGSSDSTIKVWDVIKQYYTHNFKGSSGVVSLVCFHPDPKVLQLFSASMDCKIRIWNLKKSGCVAVLESHFSAITSLAFSSSGDSMIRELNQWLCYLWGSVALDVKMKKKNTLSPLEAKTVLQAKSTKSKSEEDTGQLIVYSTLCKTLGMIAVVTFDHNIILHELTSLKRFKQFVGYNDEILDVCFAGGDQTHLAVATNSSEWKVYNLDTMNCQLLEGHTDIVLSLEVNDRGDMLVTGSKDNSMRVWKMTPQHEFNCVGIGLGHTQAVSTDINSITVSPNDKLLATGSQDKTAKIWLVSDGSTIGTLRGHKKGIWCVRFSPVDQCVATSSADSTIKIWALSDLSCVKTFEGHTSSVLKFSFLSRGMQLISRSEGLIKLWTIKTNECIKTFDQHLNKIWSLAVNKSQDQIVSAGADSVINIWKDVTQIEQEKEQATKEENILRQQELSNLINDHKYLEAIDILLVPNGIEELSQAVKSLREDQQDTILKFLVEWNTNSKNCHVAQAVLSIILKSKSPFELMNKPNMKDAIEALIPYSAFSQVSDAAATGNAHTQEGATSLDDSLKEPGASVAADLPPSPCPDDMDKNRNMEENTDEDIADENDPNGTNNQDCEVKMQDEEEEGKDQAIKDSIKKKLKRKKSLKGDTVEKKKTKIKTKQTAKTKLRAGSGKEKLKIKKKTRVA</sequence>
<keyword evidence="2 5" id="KW-0853">WD repeat</keyword>
<feature type="compositionally biased region" description="Polar residues" evidence="7">
    <location>
        <begin position="672"/>
        <end position="683"/>
    </location>
</feature>
<dbReference type="InterPro" id="IPR019775">
    <property type="entry name" value="WD40_repeat_CS"/>
</dbReference>
<keyword evidence="4" id="KW-0539">Nucleus</keyword>
<feature type="coiled-coil region" evidence="6">
    <location>
        <begin position="547"/>
        <end position="611"/>
    </location>
</feature>
<dbReference type="InterPro" id="IPR001680">
    <property type="entry name" value="WD40_rpt"/>
</dbReference>